<accession>A0AC35TQP8</accession>
<evidence type="ECO:0000313" key="2">
    <source>
        <dbReference type="WBParaSite" id="RSKR_0000339800.1"/>
    </source>
</evidence>
<proteinExistence type="predicted"/>
<reference evidence="2" key="1">
    <citation type="submission" date="2016-11" db="UniProtKB">
        <authorList>
            <consortium name="WormBaseParasite"/>
        </authorList>
    </citation>
    <scope>IDENTIFICATION</scope>
    <source>
        <strain evidence="2">KR3021</strain>
    </source>
</reference>
<dbReference type="Proteomes" id="UP000095286">
    <property type="component" value="Unplaced"/>
</dbReference>
<name>A0AC35TQP8_9BILA</name>
<sequence>MNAYKETINLIRSNYSLIFLLGASVGSSFELFKIHFSFRGFDYYTSYERKQLPKDLEKFEMQLKEMDDILKAKFEPKP</sequence>
<protein>
    <submittedName>
        <fullName evidence="2">Uncharacterized protein</fullName>
    </submittedName>
</protein>
<organism evidence="1 2">
    <name type="scientific">Rhabditophanes sp. KR3021</name>
    <dbReference type="NCBI Taxonomy" id="114890"/>
    <lineage>
        <taxon>Eukaryota</taxon>
        <taxon>Metazoa</taxon>
        <taxon>Ecdysozoa</taxon>
        <taxon>Nematoda</taxon>
        <taxon>Chromadorea</taxon>
        <taxon>Rhabditida</taxon>
        <taxon>Tylenchina</taxon>
        <taxon>Panagrolaimomorpha</taxon>
        <taxon>Strongyloidoidea</taxon>
        <taxon>Alloionematidae</taxon>
        <taxon>Rhabditophanes</taxon>
    </lineage>
</organism>
<dbReference type="WBParaSite" id="RSKR_0000339800.1">
    <property type="protein sequence ID" value="RSKR_0000339800.1"/>
    <property type="gene ID" value="RSKR_0000339800"/>
</dbReference>
<evidence type="ECO:0000313" key="1">
    <source>
        <dbReference type="Proteomes" id="UP000095286"/>
    </source>
</evidence>